<proteinExistence type="predicted"/>
<dbReference type="Proteomes" id="UP000190285">
    <property type="component" value="Unassembled WGS sequence"/>
</dbReference>
<dbReference type="InterPro" id="IPR050250">
    <property type="entry name" value="Macrolide_Exporter_MacB"/>
</dbReference>
<dbReference type="Pfam" id="PF12704">
    <property type="entry name" value="MacB_PCD"/>
    <property type="match status" value="1"/>
</dbReference>
<organism evidence="3 4">
    <name type="scientific">Maledivibacter halophilus</name>
    <dbReference type="NCBI Taxonomy" id="36842"/>
    <lineage>
        <taxon>Bacteria</taxon>
        <taxon>Bacillati</taxon>
        <taxon>Bacillota</taxon>
        <taxon>Clostridia</taxon>
        <taxon>Peptostreptococcales</taxon>
        <taxon>Caminicellaceae</taxon>
        <taxon>Maledivibacter</taxon>
    </lineage>
</organism>
<evidence type="ECO:0000313" key="3">
    <source>
        <dbReference type="EMBL" id="SKC85213.1"/>
    </source>
</evidence>
<accession>A0A1T5MAU6</accession>
<dbReference type="PANTHER" id="PTHR30572">
    <property type="entry name" value="MEMBRANE COMPONENT OF TRANSPORTER-RELATED"/>
    <property type="match status" value="1"/>
</dbReference>
<dbReference type="PANTHER" id="PTHR30572:SF4">
    <property type="entry name" value="ABC TRANSPORTER PERMEASE YTRF"/>
    <property type="match status" value="1"/>
</dbReference>
<protein>
    <submittedName>
        <fullName evidence="3">MacB-like core domain-containing protein</fullName>
    </submittedName>
</protein>
<dbReference type="InterPro" id="IPR025857">
    <property type="entry name" value="MacB_PCD"/>
</dbReference>
<dbReference type="RefSeq" id="WP_079494597.1">
    <property type="nucleotide sequence ID" value="NZ_FUZT01000013.1"/>
</dbReference>
<sequence>MSAVRKVFFALGILSLLLCLSVGMILGNEGKKQVDSNVFYIREKRESNSFSLEDIEKLKELTRIAPVLETTKRVESNFYNNDMTVIGTSEDFFYFNSMNFIEGNGFFTTHEKTGIDYAVLSESAANNLFGTSKSTGTTFFIENKPFMLIGVIKEKYLDDKENIVYIPMNNFVRHFDTQEVKSIYILGGNSIYIEQYLGTIGKNMKNFLVIDLMKYINVLSQRPLIIFFLLGLCAVVANCMKIYRILVDTITIGMEFFEKYYVREIRSFLKNPRVRKNIFSIMVNLLISVIIIYIISFDFILPNYFYFTGKVDSDFFINTFKVFKQNYYLKGNLYVLRIYNEISNSLFDIAILFGLPMVIVCMPNREKKHII</sequence>
<feature type="transmembrane region" description="Helical" evidence="1">
    <location>
        <begin position="278"/>
        <end position="301"/>
    </location>
</feature>
<keyword evidence="4" id="KW-1185">Reference proteome</keyword>
<reference evidence="3 4" key="1">
    <citation type="submission" date="2017-02" db="EMBL/GenBank/DDBJ databases">
        <authorList>
            <person name="Peterson S.W."/>
        </authorList>
    </citation>
    <scope>NUCLEOTIDE SEQUENCE [LARGE SCALE GENOMIC DNA]</scope>
    <source>
        <strain evidence="3 4">M1</strain>
    </source>
</reference>
<evidence type="ECO:0000256" key="1">
    <source>
        <dbReference type="SAM" id="Phobius"/>
    </source>
</evidence>
<dbReference type="EMBL" id="FUZT01000013">
    <property type="protein sequence ID" value="SKC85213.1"/>
    <property type="molecule type" value="Genomic_DNA"/>
</dbReference>
<name>A0A1T5MAU6_9FIRM</name>
<feature type="domain" description="MacB-like periplasmic core" evidence="2">
    <location>
        <begin position="10"/>
        <end position="185"/>
    </location>
</feature>
<evidence type="ECO:0000259" key="2">
    <source>
        <dbReference type="Pfam" id="PF12704"/>
    </source>
</evidence>
<keyword evidence="1" id="KW-0472">Membrane</keyword>
<dbReference type="GO" id="GO:0005886">
    <property type="term" value="C:plasma membrane"/>
    <property type="evidence" value="ECO:0007669"/>
    <property type="project" value="TreeGrafter"/>
</dbReference>
<dbReference type="GO" id="GO:0022857">
    <property type="term" value="F:transmembrane transporter activity"/>
    <property type="evidence" value="ECO:0007669"/>
    <property type="project" value="TreeGrafter"/>
</dbReference>
<dbReference type="AlphaFoldDB" id="A0A1T5MAU6"/>
<keyword evidence="1" id="KW-0812">Transmembrane</keyword>
<feature type="transmembrane region" description="Helical" evidence="1">
    <location>
        <begin position="224"/>
        <end position="243"/>
    </location>
</feature>
<dbReference type="OrthoDB" id="2505986at2"/>
<dbReference type="STRING" id="36842.SAMN02194393_04339"/>
<feature type="transmembrane region" description="Helical" evidence="1">
    <location>
        <begin position="342"/>
        <end position="362"/>
    </location>
</feature>
<gene>
    <name evidence="3" type="ORF">SAMN02194393_04339</name>
</gene>
<evidence type="ECO:0000313" key="4">
    <source>
        <dbReference type="Proteomes" id="UP000190285"/>
    </source>
</evidence>
<keyword evidence="1" id="KW-1133">Transmembrane helix</keyword>